<dbReference type="PANTHER" id="PTHR43581:SF4">
    <property type="entry name" value="ATP_GTP PHOSPHATASE"/>
    <property type="match status" value="1"/>
</dbReference>
<accession>A0A7T5EIE8</accession>
<dbReference type="Gene3D" id="3.40.50.300">
    <property type="entry name" value="P-loop containing nucleotide triphosphate hydrolases"/>
    <property type="match status" value="2"/>
</dbReference>
<dbReference type="InterPro" id="IPR034139">
    <property type="entry name" value="TOPRIM_OLD"/>
</dbReference>
<evidence type="ECO:0000259" key="2">
    <source>
        <dbReference type="Pfam" id="PF20469"/>
    </source>
</evidence>
<dbReference type="Proteomes" id="UP000677234">
    <property type="component" value="Chromosome"/>
</dbReference>
<dbReference type="RefSeq" id="WP_198826832.1">
    <property type="nucleotide sequence ID" value="NZ_CP066308.1"/>
</dbReference>
<dbReference type="SUPFAM" id="SSF52540">
    <property type="entry name" value="P-loop containing nucleoside triphosphate hydrolases"/>
    <property type="match status" value="1"/>
</dbReference>
<dbReference type="InterPro" id="IPR027417">
    <property type="entry name" value="P-loop_NTPase"/>
</dbReference>
<reference evidence="3 5" key="1">
    <citation type="submission" date="2020-12" db="EMBL/GenBank/DDBJ databases">
        <title>strain FJAT-54423T represents a novel species of the genus Brevibacillus.</title>
        <authorList>
            <person name="Tang R."/>
        </authorList>
    </citation>
    <scope>NUCLEOTIDE SEQUENCE [LARGE SCALE GENOMIC DNA]</scope>
    <source>
        <strain evidence="3 5">FJAT-54423</strain>
    </source>
</reference>
<dbReference type="Pfam" id="PF20469">
    <property type="entry name" value="OLD-like_TOPRIM"/>
    <property type="match status" value="1"/>
</dbReference>
<evidence type="ECO:0000313" key="3">
    <source>
        <dbReference type="EMBL" id="QQE73206.1"/>
    </source>
</evidence>
<evidence type="ECO:0000313" key="4">
    <source>
        <dbReference type="EMBL" id="QUO40287.1"/>
    </source>
</evidence>
<feature type="domain" description="OLD protein-like TOPRIM" evidence="2">
    <location>
        <begin position="396"/>
        <end position="466"/>
    </location>
</feature>
<proteinExistence type="predicted"/>
<dbReference type="InterPro" id="IPR041685">
    <property type="entry name" value="AAA_GajA/Old/RecF-like"/>
</dbReference>
<gene>
    <name evidence="3" type="ORF">JD108_14990</name>
    <name evidence="4" type="ORF">KDJ56_14935</name>
</gene>
<evidence type="ECO:0000313" key="6">
    <source>
        <dbReference type="Proteomes" id="UP000677234"/>
    </source>
</evidence>
<dbReference type="Proteomes" id="UP000595847">
    <property type="component" value="Chromosome"/>
</dbReference>
<dbReference type="InterPro" id="IPR051396">
    <property type="entry name" value="Bact_Antivir_Def_Nuclease"/>
</dbReference>
<feature type="domain" description="Endonuclease GajA/Old nuclease/RecF-like AAA" evidence="1">
    <location>
        <begin position="1"/>
        <end position="83"/>
    </location>
</feature>
<dbReference type="KEGG" id="bcop:JD108_14990"/>
<organism evidence="3 5">
    <name type="scientific">Brevibacillus composti</name>
    <dbReference type="NCBI Taxonomy" id="2796470"/>
    <lineage>
        <taxon>Bacteria</taxon>
        <taxon>Bacillati</taxon>
        <taxon>Bacillota</taxon>
        <taxon>Bacilli</taxon>
        <taxon>Bacillales</taxon>
        <taxon>Paenibacillaceae</taxon>
        <taxon>Brevibacillus</taxon>
    </lineage>
</organism>
<dbReference type="EMBL" id="CP066308">
    <property type="protein sequence ID" value="QQE73206.1"/>
    <property type="molecule type" value="Genomic_DNA"/>
</dbReference>
<protein>
    <submittedName>
        <fullName evidence="3">AAA family ATPase</fullName>
    </submittedName>
</protein>
<name>A0A7T5EIE8_9BACL</name>
<reference evidence="4" key="2">
    <citation type="submission" date="2021-04" db="EMBL/GenBank/DDBJ databases">
        <title>Brevibacillus composti FJAT-54423, complete genome.</title>
        <authorList>
            <person name="Tang R."/>
        </authorList>
    </citation>
    <scope>NUCLEOTIDE SEQUENCE</scope>
    <source>
        <strain evidence="4">FJAT-54424</strain>
    </source>
</reference>
<keyword evidence="6" id="KW-1185">Reference proteome</keyword>
<evidence type="ECO:0000313" key="5">
    <source>
        <dbReference type="Proteomes" id="UP000595847"/>
    </source>
</evidence>
<dbReference type="Pfam" id="PF13175">
    <property type="entry name" value="AAA_15"/>
    <property type="match status" value="2"/>
</dbReference>
<dbReference type="AlphaFoldDB" id="A0A7T5EIE8"/>
<dbReference type="PANTHER" id="PTHR43581">
    <property type="entry name" value="ATP/GTP PHOSPHATASE"/>
    <property type="match status" value="1"/>
</dbReference>
<feature type="domain" description="Endonuclease GajA/Old nuclease/RecF-like AAA" evidence="1">
    <location>
        <begin position="264"/>
        <end position="349"/>
    </location>
</feature>
<dbReference type="EMBL" id="CP073708">
    <property type="protein sequence ID" value="QUO40287.1"/>
    <property type="molecule type" value="Genomic_DNA"/>
</dbReference>
<evidence type="ECO:0000259" key="1">
    <source>
        <dbReference type="Pfam" id="PF13175"/>
    </source>
</evidence>
<sequence length="585" mass="66318">MRIAKIKIERYRGIKECEIYLTGRTVLVGDNNIGKSTILEAIDLVLGPERLSRSPVIDEHDFYAGEYLDKEGNPVEINIEVIIVDLSDEQQRYFRNHLEWWDNENNLLIDGPPPESTDKESVVAAIRLGFKGNYDADEDDFTGRTYFLSPKKDDGTYEPFRTKDKRVCGFLFLRTLRTGSRALSLERGSLLDIILRLNELRLPMWEDVLKQLRDISVAENPELGISGILESVQNSVQSFVPSDWADNPHLRVSDLTRANLRRILTVFMATGSIRDDGTEYAAPFQHQGTGTINALVLTLLSMIAELKQNVIFAMEEPEIAIPPYTQKRIIQSVSSKSAQAIFTSHSPYVLEEFDPSEILVINRVGGKLTGVPAKYPPSVKPKKYRDEFRRRFCEALLARRVLITEGRTEYDSFPAVARRLQELHGEEYKTFEELGVAIVNAEAESQVAPIGEYFRKLGKTTFAVFDKQSDENRRAIESAVDYPFEAQEKGFEDVILEGSKGEALRRYALMLVNDGDWPSHMSAQKPTETIPLDDLKKALREFFTKSKANGSAADFLGQCSKDEMPEFLVSIVKSIQVIIEKRSKR</sequence>